<protein>
    <recommendedName>
        <fullName evidence="4 5">Small ribosomal subunit protein bS21</fullName>
    </recommendedName>
</protein>
<dbReference type="Pfam" id="PF01165">
    <property type="entry name" value="Ribosomal_S21"/>
    <property type="match status" value="1"/>
</dbReference>
<name>A0A934K8G6_9BACT</name>
<dbReference type="GO" id="GO:1990904">
    <property type="term" value="C:ribonucleoprotein complex"/>
    <property type="evidence" value="ECO:0007669"/>
    <property type="project" value="UniProtKB-KW"/>
</dbReference>
<evidence type="ECO:0000256" key="4">
    <source>
        <dbReference type="ARBA" id="ARBA00035135"/>
    </source>
</evidence>
<dbReference type="Gene3D" id="1.20.5.1150">
    <property type="entry name" value="Ribosomal protein S8"/>
    <property type="match status" value="1"/>
</dbReference>
<dbReference type="PRINTS" id="PR00976">
    <property type="entry name" value="RIBOSOMALS21"/>
</dbReference>
<evidence type="ECO:0000256" key="3">
    <source>
        <dbReference type="ARBA" id="ARBA00023274"/>
    </source>
</evidence>
<accession>A0A934K8G6</accession>
<dbReference type="EMBL" id="JAEKNR010000142">
    <property type="protein sequence ID" value="MBJ7599177.1"/>
    <property type="molecule type" value="Genomic_DNA"/>
</dbReference>
<dbReference type="InterPro" id="IPR038380">
    <property type="entry name" value="Ribosomal_bS21_sf"/>
</dbReference>
<dbReference type="RefSeq" id="WP_338202647.1">
    <property type="nucleotide sequence ID" value="NZ_JAEKNR010000142.1"/>
</dbReference>
<dbReference type="InterPro" id="IPR001911">
    <property type="entry name" value="Ribosomal_bS21"/>
</dbReference>
<dbReference type="Proteomes" id="UP000612893">
    <property type="component" value="Unassembled WGS sequence"/>
</dbReference>
<proteinExistence type="inferred from homology"/>
<reference evidence="7" key="1">
    <citation type="submission" date="2020-10" db="EMBL/GenBank/DDBJ databases">
        <title>Ca. Dormibacterota MAGs.</title>
        <authorList>
            <person name="Montgomery K."/>
        </authorList>
    </citation>
    <scope>NUCLEOTIDE SEQUENCE [LARGE SCALE GENOMIC DNA]</scope>
    <source>
        <strain evidence="7">SC8812_S17_10</strain>
    </source>
</reference>
<keyword evidence="2 5" id="KW-0689">Ribosomal protein</keyword>
<dbReference type="NCBIfam" id="TIGR00030">
    <property type="entry name" value="S21p"/>
    <property type="match status" value="1"/>
</dbReference>
<evidence type="ECO:0000256" key="6">
    <source>
        <dbReference type="RuleBase" id="RU000667"/>
    </source>
</evidence>
<comment type="caution">
    <text evidence="7">The sequence shown here is derived from an EMBL/GenBank/DDBJ whole genome shotgun (WGS) entry which is preliminary data.</text>
</comment>
<dbReference type="HAMAP" id="MF_00358">
    <property type="entry name" value="Ribosomal_bS21"/>
    <property type="match status" value="1"/>
</dbReference>
<sequence>MKVVVKDPEEFEQALRDFRRKVQEQGLVREMRRRAHYVPPAEARKIKSLRARRRRSR</sequence>
<dbReference type="GO" id="GO:0006412">
    <property type="term" value="P:translation"/>
    <property type="evidence" value="ECO:0007669"/>
    <property type="project" value="UniProtKB-UniRule"/>
</dbReference>
<comment type="similarity">
    <text evidence="1 5 6">Belongs to the bacterial ribosomal protein bS21 family.</text>
</comment>
<dbReference type="GO" id="GO:0005840">
    <property type="term" value="C:ribosome"/>
    <property type="evidence" value="ECO:0007669"/>
    <property type="project" value="UniProtKB-KW"/>
</dbReference>
<evidence type="ECO:0000313" key="7">
    <source>
        <dbReference type="EMBL" id="MBJ7599177.1"/>
    </source>
</evidence>
<evidence type="ECO:0000256" key="2">
    <source>
        <dbReference type="ARBA" id="ARBA00022980"/>
    </source>
</evidence>
<evidence type="ECO:0000256" key="1">
    <source>
        <dbReference type="ARBA" id="ARBA00006640"/>
    </source>
</evidence>
<gene>
    <name evidence="5 7" type="primary">rpsU</name>
    <name evidence="7" type="ORF">JF922_14025</name>
</gene>
<organism evidence="7 8">
    <name type="scientific">Candidatus Nephthysia bennettiae</name>
    <dbReference type="NCBI Taxonomy" id="3127016"/>
    <lineage>
        <taxon>Bacteria</taxon>
        <taxon>Bacillati</taxon>
        <taxon>Candidatus Dormiibacterota</taxon>
        <taxon>Candidatus Dormibacteria</taxon>
        <taxon>Candidatus Dormibacterales</taxon>
        <taxon>Candidatus Dormibacteraceae</taxon>
        <taxon>Candidatus Nephthysia</taxon>
    </lineage>
</organism>
<evidence type="ECO:0000256" key="5">
    <source>
        <dbReference type="HAMAP-Rule" id="MF_00358"/>
    </source>
</evidence>
<keyword evidence="3 5" id="KW-0687">Ribonucleoprotein</keyword>
<dbReference type="GO" id="GO:0003735">
    <property type="term" value="F:structural constituent of ribosome"/>
    <property type="evidence" value="ECO:0007669"/>
    <property type="project" value="InterPro"/>
</dbReference>
<dbReference type="AlphaFoldDB" id="A0A934K8G6"/>
<keyword evidence="8" id="KW-1185">Reference proteome</keyword>
<evidence type="ECO:0000313" key="8">
    <source>
        <dbReference type="Proteomes" id="UP000612893"/>
    </source>
</evidence>